<evidence type="ECO:0000313" key="3">
    <source>
        <dbReference type="Proteomes" id="UP001501455"/>
    </source>
</evidence>
<keyword evidence="3" id="KW-1185">Reference proteome</keyword>
<proteinExistence type="predicted"/>
<dbReference type="EMBL" id="BAAAXF010000014">
    <property type="protein sequence ID" value="GAA3493930.1"/>
    <property type="molecule type" value="Genomic_DNA"/>
</dbReference>
<organism evidence="2 3">
    <name type="scientific">Streptomyces prasinosporus</name>
    <dbReference type="NCBI Taxonomy" id="68256"/>
    <lineage>
        <taxon>Bacteria</taxon>
        <taxon>Bacillati</taxon>
        <taxon>Actinomycetota</taxon>
        <taxon>Actinomycetes</taxon>
        <taxon>Kitasatosporales</taxon>
        <taxon>Streptomycetaceae</taxon>
        <taxon>Streptomyces</taxon>
        <taxon>Streptomyces albogriseolus group</taxon>
    </lineage>
</organism>
<protein>
    <submittedName>
        <fullName evidence="2">Uncharacterized protein</fullName>
    </submittedName>
</protein>
<gene>
    <name evidence="2" type="ORF">GCM10019016_010290</name>
</gene>
<name>A0ABP6TFH9_9ACTN</name>
<sequence>MQPQPHDVNRQGRPHPGAATLKKLTVIPEYHPLWANVPVDELLWIDDVACHGNFRQWAKITYLLWDEHGGTDAKGPGSAGPPQPAAPEGAAAPFPPYSRDLVRAVLSRLDPTQRHVD</sequence>
<reference evidence="3" key="1">
    <citation type="journal article" date="2019" name="Int. J. Syst. Evol. Microbiol.">
        <title>The Global Catalogue of Microorganisms (GCM) 10K type strain sequencing project: providing services to taxonomists for standard genome sequencing and annotation.</title>
        <authorList>
            <consortium name="The Broad Institute Genomics Platform"/>
            <consortium name="The Broad Institute Genome Sequencing Center for Infectious Disease"/>
            <person name="Wu L."/>
            <person name="Ma J."/>
        </authorList>
    </citation>
    <scope>NUCLEOTIDE SEQUENCE [LARGE SCALE GENOMIC DNA]</scope>
    <source>
        <strain evidence="3">JCM 4816</strain>
    </source>
</reference>
<feature type="region of interest" description="Disordered" evidence="1">
    <location>
        <begin position="69"/>
        <end position="96"/>
    </location>
</feature>
<comment type="caution">
    <text evidence="2">The sequence shown here is derived from an EMBL/GenBank/DDBJ whole genome shotgun (WGS) entry which is preliminary data.</text>
</comment>
<dbReference type="Proteomes" id="UP001501455">
    <property type="component" value="Unassembled WGS sequence"/>
</dbReference>
<accession>A0ABP6TFH9</accession>
<dbReference type="RefSeq" id="WP_345574192.1">
    <property type="nucleotide sequence ID" value="NZ_BAAAXF010000014.1"/>
</dbReference>
<evidence type="ECO:0000313" key="2">
    <source>
        <dbReference type="EMBL" id="GAA3493930.1"/>
    </source>
</evidence>
<evidence type="ECO:0000256" key="1">
    <source>
        <dbReference type="SAM" id="MobiDB-lite"/>
    </source>
</evidence>